<dbReference type="Proteomes" id="UP001057402">
    <property type="component" value="Chromosome 2"/>
</dbReference>
<gene>
    <name evidence="1" type="ORF">MLD38_002726</name>
</gene>
<organism evidence="1 2">
    <name type="scientific">Melastoma candidum</name>
    <dbReference type="NCBI Taxonomy" id="119954"/>
    <lineage>
        <taxon>Eukaryota</taxon>
        <taxon>Viridiplantae</taxon>
        <taxon>Streptophyta</taxon>
        <taxon>Embryophyta</taxon>
        <taxon>Tracheophyta</taxon>
        <taxon>Spermatophyta</taxon>
        <taxon>Magnoliopsida</taxon>
        <taxon>eudicotyledons</taxon>
        <taxon>Gunneridae</taxon>
        <taxon>Pentapetalae</taxon>
        <taxon>rosids</taxon>
        <taxon>malvids</taxon>
        <taxon>Myrtales</taxon>
        <taxon>Melastomataceae</taxon>
        <taxon>Melastomatoideae</taxon>
        <taxon>Melastomateae</taxon>
        <taxon>Melastoma</taxon>
    </lineage>
</organism>
<keyword evidence="2" id="KW-1185">Reference proteome</keyword>
<evidence type="ECO:0000313" key="2">
    <source>
        <dbReference type="Proteomes" id="UP001057402"/>
    </source>
</evidence>
<comment type="caution">
    <text evidence="1">The sequence shown here is derived from an EMBL/GenBank/DDBJ whole genome shotgun (WGS) entry which is preliminary data.</text>
</comment>
<proteinExistence type="predicted"/>
<reference evidence="2" key="1">
    <citation type="journal article" date="2023" name="Front. Plant Sci.">
        <title>Chromosomal-level genome assembly of Melastoma candidum provides insights into trichome evolution.</title>
        <authorList>
            <person name="Zhong Y."/>
            <person name="Wu W."/>
            <person name="Sun C."/>
            <person name="Zou P."/>
            <person name="Liu Y."/>
            <person name="Dai S."/>
            <person name="Zhou R."/>
        </authorList>
    </citation>
    <scope>NUCLEOTIDE SEQUENCE [LARGE SCALE GENOMIC DNA]</scope>
</reference>
<evidence type="ECO:0000313" key="1">
    <source>
        <dbReference type="EMBL" id="KAI4384598.1"/>
    </source>
</evidence>
<protein>
    <submittedName>
        <fullName evidence="1">Uncharacterized protein</fullName>
    </submittedName>
</protein>
<accession>A0ACB9RZY9</accession>
<name>A0ACB9RZY9_9MYRT</name>
<dbReference type="EMBL" id="CM042881">
    <property type="protein sequence ID" value="KAI4384598.1"/>
    <property type="molecule type" value="Genomic_DNA"/>
</dbReference>
<sequence length="747" mass="83168">MSRQSKSVVVIDDASKDVSLSGILGVLHRASLIDDDLQLKPGDKLVLLGVLHRFINPMGYKSNVDCSSIFGPNDKIINEALARKKEEYMNNEELSKIQMDCNSAKIKFIIDVQVSASLKLAVLKAAKDFKATWVILDRQMKKDKNFLMEKLHCGIARAKRNNLVERIKSPNTAGNSDTTSGRSLAHCRDSPGNVSHGELLPGSSEEESCHKRKSGSRKNEKKKDNEGSAKPPSGKSPFHESSSSEQLLTTTTSTSSLGNTEPFCSTEAKSSPLPYPDEETTTNTELETAGEQSPPFMGDIKEEDQTSDYCHLSPEDSRMQENKTNTKSHEPCYKGMSFKNSYCSICRNRRPKVGWKRDFTYAELQAATEGFSPKNFLSEGGFGSVYRGEMNRQKIAVKQHNWASSQGEKEFKSEVNVLSKARHENLVMLLGSCSEGDHRLLVYEFVCNGSLDQHLSKHARRPLSWEKRMRIAVGAAKGLQYLHKQNIIHRDMRPNNILVTHDYEAMLGDFGLAKTKQEDSDFSSDTSVVGTLGYLAPEYVEWGKVSTKTDVYSFGVVLLQLITGLKTTDKVLGGKSLVGWARPLLKERNYPDLVDPRIMDSHDVLQLFWMVRVAERCLSKDPLKRLTMEQVVDALNCIIEGNTVCCIRDSSPVRSDSICSMPDSIDYHYEDFWNLYQQKAASMNNQASTSGKLVPSPPSEVVHSGESNEPLPEQHGGTPTPEAVVGSTKSMSPMQRKTTVVDEKNDV</sequence>